<dbReference type="PROSITE" id="PS50888">
    <property type="entry name" value="BHLH"/>
    <property type="match status" value="1"/>
</dbReference>
<dbReference type="GO" id="GO:0000981">
    <property type="term" value="F:DNA-binding transcription factor activity, RNA polymerase II-specific"/>
    <property type="evidence" value="ECO:0007669"/>
    <property type="project" value="InterPro"/>
</dbReference>
<dbReference type="RefSeq" id="XP_042605250.1">
    <property type="nucleotide sequence ID" value="XM_042749316.1"/>
</dbReference>
<dbReference type="SMART" id="SM00353">
    <property type="entry name" value="HLH"/>
    <property type="match status" value="1"/>
</dbReference>
<feature type="region of interest" description="Disordered" evidence="5">
    <location>
        <begin position="336"/>
        <end position="383"/>
    </location>
</feature>
<evidence type="ECO:0000256" key="5">
    <source>
        <dbReference type="SAM" id="MobiDB-lite"/>
    </source>
</evidence>
<evidence type="ECO:0000256" key="4">
    <source>
        <dbReference type="ARBA" id="ARBA00075195"/>
    </source>
</evidence>
<dbReference type="CDD" id="cd19706">
    <property type="entry name" value="bHLH_TS_TAL1"/>
    <property type="match status" value="1"/>
</dbReference>
<protein>
    <recommendedName>
        <fullName evidence="4">Stem cell protein</fullName>
    </recommendedName>
</protein>
<gene>
    <name evidence="7" type="primary">tal1</name>
</gene>
<dbReference type="PANTHER" id="PTHR13864:SF27">
    <property type="entry name" value="T-CELL ACUTE LYMPHOCYTIC LEUKEMIA PROTEIN 1 HOMOLOG"/>
    <property type="match status" value="1"/>
</dbReference>
<dbReference type="PANTHER" id="PTHR13864">
    <property type="entry name" value="T-CELL ACUTE LYMPHOCYTIC LEUKEMIA/STEM CELL LEUKEMIA-RELATED"/>
    <property type="match status" value="1"/>
</dbReference>
<dbReference type="Pfam" id="PF00010">
    <property type="entry name" value="HLH"/>
    <property type="match status" value="1"/>
</dbReference>
<evidence type="ECO:0000256" key="2">
    <source>
        <dbReference type="ARBA" id="ARBA00023125"/>
    </source>
</evidence>
<evidence type="ECO:0000259" key="6">
    <source>
        <dbReference type="PROSITE" id="PS50888"/>
    </source>
</evidence>
<dbReference type="FunFam" id="4.10.280.10:FF:000015">
    <property type="entry name" value="T-cell acute lymphocytic leukemia 1"/>
    <property type="match status" value="1"/>
</dbReference>
<dbReference type="AlphaFoldDB" id="A0A9Q9XNS9"/>
<keyword evidence="2" id="KW-0238">DNA-binding</keyword>
<sequence>MLAEDTKTPVISRYHEQKVTSDEQLNSRWIDWLGITLTFGYHYIYIAYAFGKTAFSDFHPRMMEKLKSEQFPLSPSAGGDACGKQEGTTAETGEHHPPEERGVLNGVAKETAHPATELKKEVAVIELSRRGGSADIKGRELKADISLKVQTTELCRPPIPLPLPPREPLSDTRMVQLSPPAFPLPARAMLYSNMTPPLATINSGFAGEADQYGMYPSSRVKRRPAPYEVEISDGRSILDLSKYGSQPKVVRRIFTNSRERWRQQNVNGAFAELRKLIPTHPPDKKLSKNEILRLAMKYINFLAKLLNDQDDMVGGEATARDTTLARDDLLQEMLSPNSSCGSLLDGDASPESFTEDQDSSVESRSSARGLHHSSHPIDGNAQR</sequence>
<dbReference type="Proteomes" id="UP001155660">
    <property type="component" value="Chromosome B22"/>
</dbReference>
<evidence type="ECO:0000256" key="3">
    <source>
        <dbReference type="ARBA" id="ARBA00023163"/>
    </source>
</evidence>
<reference evidence="7" key="1">
    <citation type="submission" date="2025-08" db="UniProtKB">
        <authorList>
            <consortium name="RefSeq"/>
        </authorList>
    </citation>
    <scope>IDENTIFICATION</scope>
    <source>
        <tissue evidence="7">Muscle</tissue>
    </source>
</reference>
<dbReference type="OrthoDB" id="10069510at2759"/>
<dbReference type="InterPro" id="IPR011598">
    <property type="entry name" value="bHLH_dom"/>
</dbReference>
<organism evidence="7">
    <name type="scientific">Cyprinus carpio</name>
    <name type="common">Common carp</name>
    <dbReference type="NCBI Taxonomy" id="7962"/>
    <lineage>
        <taxon>Eukaryota</taxon>
        <taxon>Metazoa</taxon>
        <taxon>Chordata</taxon>
        <taxon>Craniata</taxon>
        <taxon>Vertebrata</taxon>
        <taxon>Euteleostomi</taxon>
        <taxon>Actinopterygii</taxon>
        <taxon>Neopterygii</taxon>
        <taxon>Teleostei</taxon>
        <taxon>Ostariophysi</taxon>
        <taxon>Cypriniformes</taxon>
        <taxon>Cyprinidae</taxon>
        <taxon>Cyprininae</taxon>
        <taxon>Cyprinus</taxon>
    </lineage>
</organism>
<name>A0A9Q9XNS9_CYPCA</name>
<dbReference type="CTD" id="6886"/>
<keyword evidence="3" id="KW-0804">Transcription</keyword>
<feature type="region of interest" description="Disordered" evidence="5">
    <location>
        <begin position="71"/>
        <end position="101"/>
    </location>
</feature>
<dbReference type="GO" id="GO:0046983">
    <property type="term" value="F:protein dimerization activity"/>
    <property type="evidence" value="ECO:0007669"/>
    <property type="project" value="InterPro"/>
</dbReference>
<keyword evidence="1" id="KW-0805">Transcription regulation</keyword>
<proteinExistence type="predicted"/>
<dbReference type="GeneID" id="109051136"/>
<evidence type="ECO:0000313" key="7">
    <source>
        <dbReference type="RefSeq" id="XP_042605250.1"/>
    </source>
</evidence>
<feature type="domain" description="BHLH" evidence="6">
    <location>
        <begin position="250"/>
        <end position="302"/>
    </location>
</feature>
<accession>A0A9Q9XNS9</accession>
<dbReference type="GO" id="GO:0000978">
    <property type="term" value="F:RNA polymerase II cis-regulatory region sequence-specific DNA binding"/>
    <property type="evidence" value="ECO:0007669"/>
    <property type="project" value="TreeGrafter"/>
</dbReference>
<evidence type="ECO:0000256" key="1">
    <source>
        <dbReference type="ARBA" id="ARBA00023015"/>
    </source>
</evidence>
<dbReference type="InterPro" id="IPR040238">
    <property type="entry name" value="TAL-like"/>
</dbReference>
<feature type="compositionally biased region" description="Basic and acidic residues" evidence="5">
    <location>
        <begin position="92"/>
        <end position="101"/>
    </location>
</feature>